<dbReference type="Gene3D" id="3.30.1490.20">
    <property type="entry name" value="ATP-grasp fold, A domain"/>
    <property type="match status" value="1"/>
</dbReference>
<dbReference type="PROSITE" id="PS50975">
    <property type="entry name" value="ATP_GRASP"/>
    <property type="match status" value="1"/>
</dbReference>
<evidence type="ECO:0000256" key="1">
    <source>
        <dbReference type="ARBA" id="ARBA00010871"/>
    </source>
</evidence>
<keyword evidence="3" id="KW-0067">ATP-binding</keyword>
<dbReference type="PANTHER" id="PTHR23132">
    <property type="entry name" value="D-ALANINE--D-ALANINE LIGASE"/>
    <property type="match status" value="1"/>
</dbReference>
<dbReference type="GO" id="GO:0046872">
    <property type="term" value="F:metal ion binding"/>
    <property type="evidence" value="ECO:0007669"/>
    <property type="project" value="InterPro"/>
</dbReference>
<evidence type="ECO:0000313" key="6">
    <source>
        <dbReference type="Proteomes" id="UP000241158"/>
    </source>
</evidence>
<dbReference type="PANTHER" id="PTHR23132:SF23">
    <property type="entry name" value="D-ALANINE--D-ALANINE LIGASE B"/>
    <property type="match status" value="1"/>
</dbReference>
<organism evidence="5 6">
    <name type="scientific">Phyllobacterium endophyticum</name>
    <dbReference type="NCBI Taxonomy" id="1149773"/>
    <lineage>
        <taxon>Bacteria</taxon>
        <taxon>Pseudomonadati</taxon>
        <taxon>Pseudomonadota</taxon>
        <taxon>Alphaproteobacteria</taxon>
        <taxon>Hyphomicrobiales</taxon>
        <taxon>Phyllobacteriaceae</taxon>
        <taxon>Phyllobacterium</taxon>
    </lineage>
</organism>
<proteinExistence type="inferred from homology"/>
<reference evidence="6" key="1">
    <citation type="submission" date="2017-11" db="EMBL/GenBank/DDBJ databases">
        <authorList>
            <person name="Kuznetsova I."/>
            <person name="Sazanova A."/>
            <person name="Chirak E."/>
            <person name="Safronova V."/>
            <person name="Willems A."/>
        </authorList>
    </citation>
    <scope>NUCLEOTIDE SEQUENCE [LARGE SCALE GENOMIC DNA]</scope>
    <source>
        <strain evidence="6">PEPV15</strain>
    </source>
</reference>
<protein>
    <submittedName>
        <fullName evidence="5">D-alanine--D-alanine ligase</fullName>
    </submittedName>
</protein>
<evidence type="ECO:0000256" key="2">
    <source>
        <dbReference type="ARBA" id="ARBA00022598"/>
    </source>
</evidence>
<name>A0A2P7ARV3_9HYPH</name>
<dbReference type="OrthoDB" id="9813261at2"/>
<dbReference type="Pfam" id="PF07478">
    <property type="entry name" value="Dala_Dala_lig_C"/>
    <property type="match status" value="1"/>
</dbReference>
<dbReference type="SUPFAM" id="SSF56059">
    <property type="entry name" value="Glutathione synthetase ATP-binding domain-like"/>
    <property type="match status" value="1"/>
</dbReference>
<feature type="domain" description="ATP-grasp" evidence="4">
    <location>
        <begin position="113"/>
        <end position="317"/>
    </location>
</feature>
<sequence length="325" mass="35658">MNIGITFDLKDDYAKDGYTEEEIAEFDRPETIEAIEYALHSLGHSTQRIGTSRALAMRLSKGDRWDLVFNSAEGMYGFGRQALAPALLDAYEVPYIFADPLCLAVTLHKATAKRIVRDSGIRTPDFAVVETIADVEKIVLPFPLFVKPVAEGTSKGISAAAKIHDRRELQSRCEMLLSRYRQPVLVEIYLPGREFTVGVLGTGSAAYVLGTMEIILKDGPDPGIYSYDNKKHFDERVAPRLVDDATSRAAAGIALAAWKCLGARDGGRIDVRCDDAGEVNFIEANPLAGMHPRDSDLPLIARMTGVSYASLIERIVASASTRFSR</sequence>
<evidence type="ECO:0000259" key="4">
    <source>
        <dbReference type="PROSITE" id="PS50975"/>
    </source>
</evidence>
<gene>
    <name evidence="5" type="ORF">CU100_16465</name>
</gene>
<dbReference type="RefSeq" id="WP_106717659.1">
    <property type="nucleotide sequence ID" value="NZ_JACHXT010000003.1"/>
</dbReference>
<comment type="similarity">
    <text evidence="1">Belongs to the D-alanine--D-alanine ligase family.</text>
</comment>
<evidence type="ECO:0000256" key="3">
    <source>
        <dbReference type="PROSITE-ProRule" id="PRU00409"/>
    </source>
</evidence>
<dbReference type="InterPro" id="IPR013815">
    <property type="entry name" value="ATP_grasp_subdomain_1"/>
</dbReference>
<comment type="caution">
    <text evidence="5">The sequence shown here is derived from an EMBL/GenBank/DDBJ whole genome shotgun (WGS) entry which is preliminary data.</text>
</comment>
<keyword evidence="2 5" id="KW-0436">Ligase</keyword>
<dbReference type="GO" id="GO:0008716">
    <property type="term" value="F:D-alanine-D-alanine ligase activity"/>
    <property type="evidence" value="ECO:0007669"/>
    <property type="project" value="InterPro"/>
</dbReference>
<dbReference type="InterPro" id="IPR011761">
    <property type="entry name" value="ATP-grasp"/>
</dbReference>
<dbReference type="Proteomes" id="UP000241158">
    <property type="component" value="Unassembled WGS sequence"/>
</dbReference>
<keyword evidence="6" id="KW-1185">Reference proteome</keyword>
<keyword evidence="3" id="KW-0547">Nucleotide-binding</keyword>
<evidence type="ECO:0000313" key="5">
    <source>
        <dbReference type="EMBL" id="PSH56900.1"/>
    </source>
</evidence>
<accession>A0A2P7ARV3</accession>
<dbReference type="AlphaFoldDB" id="A0A2P7ARV3"/>
<dbReference type="Gene3D" id="3.30.470.20">
    <property type="entry name" value="ATP-grasp fold, B domain"/>
    <property type="match status" value="1"/>
</dbReference>
<dbReference type="InterPro" id="IPR011095">
    <property type="entry name" value="Dala_Dala_lig_C"/>
</dbReference>
<dbReference type="GO" id="GO:0005524">
    <property type="term" value="F:ATP binding"/>
    <property type="evidence" value="ECO:0007669"/>
    <property type="project" value="UniProtKB-UniRule"/>
</dbReference>
<dbReference type="EMBL" id="PGGN01000003">
    <property type="protein sequence ID" value="PSH56900.1"/>
    <property type="molecule type" value="Genomic_DNA"/>
</dbReference>